<reference evidence="3 4" key="1">
    <citation type="journal article" date="2021" name="Int. J. Syst. Evol. Microbiol.">
        <title>Reticulibacter mediterranei gen. nov., sp. nov., within the new family Reticulibacteraceae fam. nov., and Ktedonospora formicarum gen. nov., sp. nov., Ktedonobacter robiniae sp. nov., Dictyobacter formicarum sp. nov. and Dictyobacter arantiisoli sp. nov., belonging to the class Ktedonobacteria.</title>
        <authorList>
            <person name="Yabe S."/>
            <person name="Zheng Y."/>
            <person name="Wang C.M."/>
            <person name="Sakai Y."/>
            <person name="Abe K."/>
            <person name="Yokota A."/>
            <person name="Donadio S."/>
            <person name="Cavaletti L."/>
            <person name="Monciardini P."/>
        </authorList>
    </citation>
    <scope>NUCLEOTIDE SEQUENCE [LARGE SCALE GENOMIC DNA]</scope>
    <source>
        <strain evidence="3 4">SOSP1-30</strain>
    </source>
</reference>
<dbReference type="SUPFAM" id="SSF54197">
    <property type="entry name" value="HIT-like"/>
    <property type="match status" value="1"/>
</dbReference>
<accession>A0ABQ3UNQ7</accession>
<dbReference type="InterPro" id="IPR036265">
    <property type="entry name" value="HIT-like_sf"/>
</dbReference>
<dbReference type="InterPro" id="IPR019808">
    <property type="entry name" value="Histidine_triad_CS"/>
</dbReference>
<name>A0ABQ3UNQ7_9CHLR</name>
<feature type="short sequence motif" description="Histidine triad motif" evidence="1">
    <location>
        <begin position="97"/>
        <end position="101"/>
    </location>
</feature>
<feature type="domain" description="HIT" evidence="2">
    <location>
        <begin position="5"/>
        <end position="113"/>
    </location>
</feature>
<dbReference type="PROSITE" id="PS00892">
    <property type="entry name" value="HIT_1"/>
    <property type="match status" value="1"/>
</dbReference>
<dbReference type="RefSeq" id="WP_201371077.1">
    <property type="nucleotide sequence ID" value="NZ_BNJG01000001.1"/>
</dbReference>
<dbReference type="Proteomes" id="UP000654345">
    <property type="component" value="Unassembled WGS sequence"/>
</dbReference>
<evidence type="ECO:0000313" key="3">
    <source>
        <dbReference type="EMBL" id="GHO54351.1"/>
    </source>
</evidence>
<gene>
    <name evidence="3" type="ORF">KSB_28260</name>
</gene>
<dbReference type="PRINTS" id="PR00332">
    <property type="entry name" value="HISTRIAD"/>
</dbReference>
<proteinExistence type="predicted"/>
<dbReference type="CDD" id="cd01276">
    <property type="entry name" value="PKCI_related"/>
    <property type="match status" value="1"/>
</dbReference>
<dbReference type="InterPro" id="IPR011146">
    <property type="entry name" value="HIT-like"/>
</dbReference>
<sequence>MENCLFCKIVTGEIPSKIVYQDDHVVAFEDIHPQAPVHLLVIPTRHIASMSDIEPDDGPVLAQIFTVAKQIAHERKLEDGYRFVTNVGPHAGQSVLHLHFHLLGGKPMGWPPFPPR</sequence>
<protein>
    <submittedName>
        <fullName evidence="3">HIT-like protein</fullName>
    </submittedName>
</protein>
<dbReference type="Pfam" id="PF11969">
    <property type="entry name" value="DcpS_C"/>
    <property type="match status" value="1"/>
</dbReference>
<comment type="caution">
    <text evidence="3">The sequence shown here is derived from an EMBL/GenBank/DDBJ whole genome shotgun (WGS) entry which is preliminary data.</text>
</comment>
<evidence type="ECO:0000259" key="2">
    <source>
        <dbReference type="PROSITE" id="PS51084"/>
    </source>
</evidence>
<dbReference type="PANTHER" id="PTHR23089">
    <property type="entry name" value="HISTIDINE TRIAD HIT PROTEIN"/>
    <property type="match status" value="1"/>
</dbReference>
<organism evidence="3 4">
    <name type="scientific">Ktedonobacter robiniae</name>
    <dbReference type="NCBI Taxonomy" id="2778365"/>
    <lineage>
        <taxon>Bacteria</taxon>
        <taxon>Bacillati</taxon>
        <taxon>Chloroflexota</taxon>
        <taxon>Ktedonobacteria</taxon>
        <taxon>Ktedonobacterales</taxon>
        <taxon>Ktedonobacteraceae</taxon>
        <taxon>Ktedonobacter</taxon>
    </lineage>
</organism>
<evidence type="ECO:0000313" key="4">
    <source>
        <dbReference type="Proteomes" id="UP000654345"/>
    </source>
</evidence>
<dbReference type="InterPro" id="IPR001310">
    <property type="entry name" value="Histidine_triad_HIT"/>
</dbReference>
<dbReference type="PROSITE" id="PS51084">
    <property type="entry name" value="HIT_2"/>
    <property type="match status" value="1"/>
</dbReference>
<dbReference type="EMBL" id="BNJG01000001">
    <property type="protein sequence ID" value="GHO54351.1"/>
    <property type="molecule type" value="Genomic_DNA"/>
</dbReference>
<evidence type="ECO:0000256" key="1">
    <source>
        <dbReference type="PROSITE-ProRule" id="PRU00464"/>
    </source>
</evidence>
<keyword evidence="4" id="KW-1185">Reference proteome</keyword>
<dbReference type="Gene3D" id="3.30.428.10">
    <property type="entry name" value="HIT-like"/>
    <property type="match status" value="1"/>
</dbReference>